<feature type="compositionally biased region" description="Polar residues" evidence="1">
    <location>
        <begin position="1425"/>
        <end position="1435"/>
    </location>
</feature>
<feature type="compositionally biased region" description="Low complexity" evidence="1">
    <location>
        <begin position="479"/>
        <end position="494"/>
    </location>
</feature>
<feature type="compositionally biased region" description="Polar residues" evidence="1">
    <location>
        <begin position="732"/>
        <end position="752"/>
    </location>
</feature>
<feature type="region of interest" description="Disordered" evidence="1">
    <location>
        <begin position="576"/>
        <end position="658"/>
    </location>
</feature>
<feature type="compositionally biased region" description="Basic and acidic residues" evidence="1">
    <location>
        <begin position="322"/>
        <end position="340"/>
    </location>
</feature>
<keyword evidence="3" id="KW-1185">Reference proteome</keyword>
<accession>A0A3S1B6P3</accession>
<organism evidence="2 3">
    <name type="scientific">Elysia chlorotica</name>
    <name type="common">Eastern emerald elysia</name>
    <name type="synonym">Sea slug</name>
    <dbReference type="NCBI Taxonomy" id="188477"/>
    <lineage>
        <taxon>Eukaryota</taxon>
        <taxon>Metazoa</taxon>
        <taxon>Spiralia</taxon>
        <taxon>Lophotrochozoa</taxon>
        <taxon>Mollusca</taxon>
        <taxon>Gastropoda</taxon>
        <taxon>Heterobranchia</taxon>
        <taxon>Euthyneura</taxon>
        <taxon>Panpulmonata</taxon>
        <taxon>Sacoglossa</taxon>
        <taxon>Placobranchoidea</taxon>
        <taxon>Plakobranchidae</taxon>
        <taxon>Elysia</taxon>
    </lineage>
</organism>
<feature type="compositionally biased region" description="Polar residues" evidence="1">
    <location>
        <begin position="514"/>
        <end position="523"/>
    </location>
</feature>
<dbReference type="Proteomes" id="UP000271974">
    <property type="component" value="Unassembled WGS sequence"/>
</dbReference>
<dbReference type="STRING" id="188477.A0A3S1B6P3"/>
<gene>
    <name evidence="2" type="ORF">EGW08_011132</name>
</gene>
<feature type="compositionally biased region" description="Basic residues" evidence="1">
    <location>
        <begin position="504"/>
        <end position="513"/>
    </location>
</feature>
<feature type="region of interest" description="Disordered" evidence="1">
    <location>
        <begin position="465"/>
        <end position="525"/>
    </location>
</feature>
<evidence type="ECO:0000313" key="2">
    <source>
        <dbReference type="EMBL" id="RUS81092.1"/>
    </source>
</evidence>
<feature type="compositionally biased region" description="Basic and acidic residues" evidence="1">
    <location>
        <begin position="589"/>
        <end position="602"/>
    </location>
</feature>
<evidence type="ECO:0000313" key="3">
    <source>
        <dbReference type="Proteomes" id="UP000271974"/>
    </source>
</evidence>
<reference evidence="2 3" key="1">
    <citation type="submission" date="2019-01" db="EMBL/GenBank/DDBJ databases">
        <title>A draft genome assembly of the solar-powered sea slug Elysia chlorotica.</title>
        <authorList>
            <person name="Cai H."/>
            <person name="Li Q."/>
            <person name="Fang X."/>
            <person name="Li J."/>
            <person name="Curtis N.E."/>
            <person name="Altenburger A."/>
            <person name="Shibata T."/>
            <person name="Feng M."/>
            <person name="Maeda T."/>
            <person name="Schwartz J.A."/>
            <person name="Shigenobu S."/>
            <person name="Lundholm N."/>
            <person name="Nishiyama T."/>
            <person name="Yang H."/>
            <person name="Hasebe M."/>
            <person name="Li S."/>
            <person name="Pierce S.K."/>
            <person name="Wang J."/>
        </authorList>
    </citation>
    <scope>NUCLEOTIDE SEQUENCE [LARGE SCALE GENOMIC DNA]</scope>
    <source>
        <strain evidence="2">EC2010</strain>
        <tissue evidence="2">Whole organism of an adult</tissue>
    </source>
</reference>
<feature type="region of interest" description="Disordered" evidence="1">
    <location>
        <begin position="705"/>
        <end position="752"/>
    </location>
</feature>
<dbReference type="EMBL" id="RQTK01000355">
    <property type="protein sequence ID" value="RUS81092.1"/>
    <property type="molecule type" value="Genomic_DNA"/>
</dbReference>
<proteinExistence type="predicted"/>
<name>A0A3S1B6P3_ELYCH</name>
<evidence type="ECO:0000256" key="1">
    <source>
        <dbReference type="SAM" id="MobiDB-lite"/>
    </source>
</evidence>
<comment type="caution">
    <text evidence="2">The sequence shown here is derived from an EMBL/GenBank/DDBJ whole genome shotgun (WGS) entry which is preliminary data.</text>
</comment>
<feature type="region of interest" description="Disordered" evidence="1">
    <location>
        <begin position="1411"/>
        <end position="1515"/>
    </location>
</feature>
<protein>
    <submittedName>
        <fullName evidence="2">Uncharacterized protein</fullName>
    </submittedName>
</protein>
<feature type="compositionally biased region" description="Basic and acidic residues" evidence="1">
    <location>
        <begin position="815"/>
        <end position="827"/>
    </location>
</feature>
<sequence length="2349" mass="254973">MAYCCFSARCRPPSGDSCLEDQNTKVHNKTYKNNISNQKSEANTCCFKISMLSKDVDINGEACSILSPLKNTLSLSDRDKDLIKLQLSIWCPRVVSRPFSKGLSEVKSNIFQRLSSFTFLKRNRGLSESKRERKYLREICRKQQYCSSNLEIPEPLPKTKEQCVKGTEQRVGDCCSELEKPCPDQVPTLHLGEINSNHSLIRSKGSEDRFSDTASGIGDCCGLGYIPCWFISFIESTPSLDLDLLSNGTCEGQPPVVPIRRIELMAISQMKDVRKNGTYYVSIKEMVSDCSNASVLAEKRNSHQGAHTQLRKSVSYQSLIKSTERRRQKEGAFSEKDRSSVKINWKQHIRPSRKIKKGSNDKHIYRYNQIKSLQPKGMVQKYSYFTDNLPCGDFISGDGSNNNCGERQTIFSNIENNQIVIEGQRKVIQTPTIPKIKVAKSQKRNILSHVDISCTMLNVSNSSSNGVNRTNVYSRDYFSGNSKTKVSSSKGSGKNDLQTTNGKSRSKSPKKRSNTSASTSPDSRQAIFASYRYKHGEKNASESSEDDSRSGNTIDELSNYKVIKSIAHNLKPELSLPYDRFGKSNNRPELNRDRQDGEDSRQQRSRSQIRGKDVQNTYTGQVREEMESYSSGVKRKAISNGRETSPNISTGNTSNSGIKNMLAETVQYKENPPSREASTVSSLSYSDTNFQINLAIGLQTSPSKKFNFFRPKKNKRSPGVGKLAVDREQSDLGANQDISNSDPSKVSGANQSIVDQSNSVIKNQLVREKSADVKNQSLPGIISNKSGLQDETSAIHNPSSGVLKTFSKKNIHGNSEPDIKRTPDMIRTGDADNKIKFVNDKLEPHTKTKANNNDGIRAHNNDVNHGTTGPSTKHTSNTVHFATNDGNGVHSNDVNHDTVEPLTKPISNTGHFVTNGGTGENINGVNNKTAGPNTKQMSNTDHFVPNGGTGANNYGVNNKTAGPNTKQMSNTSHVVPNGGTGANNYGVNNKTAGPNTKQMSNTGLSVLNGGTGVLNNGVNPDMAEPNTKHMSNMGHYVNIDVNGVHSNGINPDTAGPHTTHMSNMGHYDGNGVHSNGVSPNMAGPNTKHMSNVGHYVNNDGNGVHSNGVNPNMAGPNTKHMSNVGHYVNNDGNGVRSNGVNPDMAGPNTKHMSNMVHYVNNDGNGVHSNGVNTDMAGPNTKHMSNMDHYVNNDGNGVHSNGVNPDMAGPNTKHMSNMGHYVNNDGNGVHSNGVNPDMAGPNTKHMSNVGHYVNNDGNGVHSNGVNPDMAGPNTKHMSNVGHYVNNDGNGVHSNGVNPDMAGPNTKHMSNSGIQNNEVSNDNFDSTKQSTPNSNLLLINQSDPVHAKEIHFTGDHTHQLSQPLPNVIEGMVGDSHTGNQKFLSAQDEISRNLTPWGTPNKVQAAAKKGHGADFIKFSKDGGDGPGESKQSSDVTFTSPHMLISPIGNQTSNAGGEDEEESAKPSPATSGPSIEKSETPGGGQNVPEDAQTASVSENGASVEKQDDAKENGDNNKQDSCLDTLSECMRKWGRPNCGRNYSYLPNLDPPCCRSPCADYLNSVGGKAAEDVQEAPKEENKTLKCSYSGFNEAKQSELEALINKHVSYLRCAQGESAAIPKQTSFISTGPDPYSQMCRDLAFKSSAGQSSCYPCGEICGPSICCDPCPKLPPLCRPPPCCPEICPRPSYLDSCPRLPKLCCTPPPCTDPCFPAPCCTKFPRIRDTPSTCPDPCSLLPKPNPCYSDPFSKPCCIDPCTRRIKPCTPPPYCVDPCDPCREPCLRMRQPCIPRPCSIDPCCSPPPCSVDPCKGFTGPCSPRATCIDPCTGYLRPCSPPKPCGPYPICKDPCIEPTKSCCSTYPICIDPCTGLPKSRTSRSCCIETCSGLPRECSSLRSCIDPCTGLPRLSCIDSCTGLPKSCVDPCSVNLMPCKPCASFPKQYRIDPITRLPILCSSPSNRLGASMDLCEKLSSISCNSASDTKLSMFNSFSFCKEPPYIPCPPPCGRQSSSRSFLIGKSGSVCRRRSSSLDHLKGLKQRQTDSQNLARKVQCVESKWSGLKEKACEVMDQIIKLQQEACCPSPCMDPCASPICNPCYNPCLSPVCAPCTSPICNPCVSPQICCPRSCTPVCSSLRCCPTAGIQTSTVCCACDKQTSMGCRSACNQTSEYGRYPSSKCSTSCAQLNESSNKKSQVGSKNKFAEISTDIGPSLMGPSHPRKRGRTEKRCTIVRLGKCDDAGQPKDPNANTDVSCCSTQAEGGKIAEIAKFVKECFDDSAVSAISSRPVVKIRYNKGEKNYCPNPSQDIHLKEQIAKAIKKGKRFRKRTAIMEIIRDPELSSDLKLTKILQEIANYIMFN</sequence>
<feature type="region of interest" description="Disordered" evidence="1">
    <location>
        <begin position="321"/>
        <end position="340"/>
    </location>
</feature>
<feature type="compositionally biased region" description="Polar residues" evidence="1">
    <location>
        <begin position="641"/>
        <end position="658"/>
    </location>
</feature>
<feature type="compositionally biased region" description="Basic and acidic residues" evidence="1">
    <location>
        <begin position="1499"/>
        <end position="1512"/>
    </location>
</feature>
<feature type="region of interest" description="Disordered" evidence="1">
    <location>
        <begin position="799"/>
        <end position="827"/>
    </location>
</feature>
<dbReference type="OrthoDB" id="10650099at2759"/>